<dbReference type="HOGENOM" id="CLU_3261704_0_0_1"/>
<dbReference type="AlphaFoldDB" id="V9EZY5"/>
<dbReference type="EMBL" id="ANIZ01001774">
    <property type="protein sequence ID" value="ETI44834.1"/>
    <property type="molecule type" value="Genomic_DNA"/>
</dbReference>
<evidence type="ECO:0000313" key="1">
    <source>
        <dbReference type="EMBL" id="ETI44834.1"/>
    </source>
</evidence>
<accession>V9EZY5</accession>
<proteinExistence type="predicted"/>
<organism evidence="1 2">
    <name type="scientific">Phytophthora nicotianae P1569</name>
    <dbReference type="NCBI Taxonomy" id="1317065"/>
    <lineage>
        <taxon>Eukaryota</taxon>
        <taxon>Sar</taxon>
        <taxon>Stramenopiles</taxon>
        <taxon>Oomycota</taxon>
        <taxon>Peronosporomycetes</taxon>
        <taxon>Peronosporales</taxon>
        <taxon>Peronosporaceae</taxon>
        <taxon>Phytophthora</taxon>
    </lineage>
</organism>
<sequence>MLKILGQGPRKADTELVQERIVRLKDNGLYSALHQNQHVEDLS</sequence>
<protein>
    <submittedName>
        <fullName evidence="1">Uncharacterized protein</fullName>
    </submittedName>
</protein>
<gene>
    <name evidence="1" type="ORF">F443_10495</name>
</gene>
<keyword evidence="2" id="KW-1185">Reference proteome</keyword>
<dbReference type="Proteomes" id="UP000018721">
    <property type="component" value="Unassembled WGS sequence"/>
</dbReference>
<reference evidence="1 2" key="1">
    <citation type="submission" date="2013-11" db="EMBL/GenBank/DDBJ databases">
        <title>The Genome Sequence of Phytophthora parasitica P1569.</title>
        <authorList>
            <consortium name="The Broad Institute Genomics Platform"/>
            <person name="Russ C."/>
            <person name="Tyler B."/>
            <person name="Panabieres F."/>
            <person name="Shan W."/>
            <person name="Tripathy S."/>
            <person name="Grunwald N."/>
            <person name="Machado M."/>
            <person name="Johnson C.S."/>
            <person name="Arredondo F."/>
            <person name="Hong C."/>
            <person name="Coffey M."/>
            <person name="Young S.K."/>
            <person name="Zeng Q."/>
            <person name="Gargeya S."/>
            <person name="Fitzgerald M."/>
            <person name="Abouelleil A."/>
            <person name="Alvarado L."/>
            <person name="Chapman S.B."/>
            <person name="Gainer-Dewar J."/>
            <person name="Goldberg J."/>
            <person name="Griggs A."/>
            <person name="Gujja S."/>
            <person name="Hansen M."/>
            <person name="Howarth C."/>
            <person name="Imamovic A."/>
            <person name="Ireland A."/>
            <person name="Larimer J."/>
            <person name="McCowan C."/>
            <person name="Murphy C."/>
            <person name="Pearson M."/>
            <person name="Poon T.W."/>
            <person name="Priest M."/>
            <person name="Roberts A."/>
            <person name="Saif S."/>
            <person name="Shea T."/>
            <person name="Sykes S."/>
            <person name="Wortman J."/>
            <person name="Nusbaum C."/>
            <person name="Birren B."/>
        </authorList>
    </citation>
    <scope>NUCLEOTIDE SEQUENCE [LARGE SCALE GENOMIC DNA]</scope>
    <source>
        <strain evidence="1 2">P1569</strain>
    </source>
</reference>
<evidence type="ECO:0000313" key="2">
    <source>
        <dbReference type="Proteomes" id="UP000018721"/>
    </source>
</evidence>
<name>V9EZY5_PHYNI</name>
<comment type="caution">
    <text evidence="1">The sequence shown here is derived from an EMBL/GenBank/DDBJ whole genome shotgun (WGS) entry which is preliminary data.</text>
</comment>